<proteinExistence type="predicted"/>
<sequence>MKGSEEVKEITIRRVRGGTGRTRLESLGVGQVQRGEVKQLETTQERRWETGSRSLSADGEIHCHSTGELTNHHCKHTTTSSYEGISNSSTKNKVEGDLRLPWMWVEGWRARLRMSGDVVEKSRWEWRMHDSHPGSRQQRAGTVVSQIPSVVSMSASAVGTDNTPSCSVHSLAQRSRAATSPGYGVFKYVPGELRAFSGSVSVNDDGSGHQMVMGLGQDDGRPRRKSVRWA</sequence>
<gene>
    <name evidence="1" type="ORF">QBC37DRAFT_80083</name>
</gene>
<keyword evidence="2" id="KW-1185">Reference proteome</keyword>
<protein>
    <submittedName>
        <fullName evidence="1">Uncharacterized protein</fullName>
    </submittedName>
</protein>
<organism evidence="1 2">
    <name type="scientific">Rhypophila decipiens</name>
    <dbReference type="NCBI Taxonomy" id="261697"/>
    <lineage>
        <taxon>Eukaryota</taxon>
        <taxon>Fungi</taxon>
        <taxon>Dikarya</taxon>
        <taxon>Ascomycota</taxon>
        <taxon>Pezizomycotina</taxon>
        <taxon>Sordariomycetes</taxon>
        <taxon>Sordariomycetidae</taxon>
        <taxon>Sordariales</taxon>
        <taxon>Naviculisporaceae</taxon>
        <taxon>Rhypophila</taxon>
    </lineage>
</organism>
<dbReference type="AlphaFoldDB" id="A0AAN7B2W0"/>
<name>A0AAN7B2W0_9PEZI</name>
<dbReference type="Proteomes" id="UP001301769">
    <property type="component" value="Unassembled WGS sequence"/>
</dbReference>
<reference evidence="1" key="1">
    <citation type="journal article" date="2023" name="Mol. Phylogenet. Evol.">
        <title>Genome-scale phylogeny and comparative genomics of the fungal order Sordariales.</title>
        <authorList>
            <person name="Hensen N."/>
            <person name="Bonometti L."/>
            <person name="Westerberg I."/>
            <person name="Brannstrom I.O."/>
            <person name="Guillou S."/>
            <person name="Cros-Aarteil S."/>
            <person name="Calhoun S."/>
            <person name="Haridas S."/>
            <person name="Kuo A."/>
            <person name="Mondo S."/>
            <person name="Pangilinan J."/>
            <person name="Riley R."/>
            <person name="LaButti K."/>
            <person name="Andreopoulos B."/>
            <person name="Lipzen A."/>
            <person name="Chen C."/>
            <person name="Yan M."/>
            <person name="Daum C."/>
            <person name="Ng V."/>
            <person name="Clum A."/>
            <person name="Steindorff A."/>
            <person name="Ohm R.A."/>
            <person name="Martin F."/>
            <person name="Silar P."/>
            <person name="Natvig D.O."/>
            <person name="Lalanne C."/>
            <person name="Gautier V."/>
            <person name="Ament-Velasquez S.L."/>
            <person name="Kruys A."/>
            <person name="Hutchinson M.I."/>
            <person name="Powell A.J."/>
            <person name="Barry K."/>
            <person name="Miller A.N."/>
            <person name="Grigoriev I.V."/>
            <person name="Debuchy R."/>
            <person name="Gladieux P."/>
            <person name="Hiltunen Thoren M."/>
            <person name="Johannesson H."/>
        </authorList>
    </citation>
    <scope>NUCLEOTIDE SEQUENCE</scope>
    <source>
        <strain evidence="1">PSN293</strain>
    </source>
</reference>
<reference evidence="1" key="2">
    <citation type="submission" date="2023-05" db="EMBL/GenBank/DDBJ databases">
        <authorList>
            <consortium name="Lawrence Berkeley National Laboratory"/>
            <person name="Steindorff A."/>
            <person name="Hensen N."/>
            <person name="Bonometti L."/>
            <person name="Westerberg I."/>
            <person name="Brannstrom I.O."/>
            <person name="Guillou S."/>
            <person name="Cros-Aarteil S."/>
            <person name="Calhoun S."/>
            <person name="Haridas S."/>
            <person name="Kuo A."/>
            <person name="Mondo S."/>
            <person name="Pangilinan J."/>
            <person name="Riley R."/>
            <person name="Labutti K."/>
            <person name="Andreopoulos B."/>
            <person name="Lipzen A."/>
            <person name="Chen C."/>
            <person name="Yanf M."/>
            <person name="Daum C."/>
            <person name="Ng V."/>
            <person name="Clum A."/>
            <person name="Ohm R."/>
            <person name="Martin F."/>
            <person name="Silar P."/>
            <person name="Natvig D."/>
            <person name="Lalanne C."/>
            <person name="Gautier V."/>
            <person name="Ament-Velasquez S.L."/>
            <person name="Kruys A."/>
            <person name="Hutchinson M.I."/>
            <person name="Powell A.J."/>
            <person name="Barry K."/>
            <person name="Miller A.N."/>
            <person name="Grigoriev I.V."/>
            <person name="Debuchy R."/>
            <person name="Gladieux P."/>
            <person name="Thoren M.H."/>
            <person name="Johannesson H."/>
        </authorList>
    </citation>
    <scope>NUCLEOTIDE SEQUENCE</scope>
    <source>
        <strain evidence="1">PSN293</strain>
    </source>
</reference>
<evidence type="ECO:0000313" key="2">
    <source>
        <dbReference type="Proteomes" id="UP001301769"/>
    </source>
</evidence>
<accession>A0AAN7B2W0</accession>
<dbReference type="EMBL" id="MU858251">
    <property type="protein sequence ID" value="KAK4208269.1"/>
    <property type="molecule type" value="Genomic_DNA"/>
</dbReference>
<evidence type="ECO:0000313" key="1">
    <source>
        <dbReference type="EMBL" id="KAK4208269.1"/>
    </source>
</evidence>
<comment type="caution">
    <text evidence="1">The sequence shown here is derived from an EMBL/GenBank/DDBJ whole genome shotgun (WGS) entry which is preliminary data.</text>
</comment>